<evidence type="ECO:0000256" key="6">
    <source>
        <dbReference type="SAM" id="Phobius"/>
    </source>
</evidence>
<dbReference type="EMBL" id="JAMXFF010000004">
    <property type="protein sequence ID" value="MCT7965497.1"/>
    <property type="molecule type" value="Genomic_DNA"/>
</dbReference>
<dbReference type="RefSeq" id="WP_368005196.1">
    <property type="nucleotide sequence ID" value="NZ_JAMXFF010000004.1"/>
</dbReference>
<accession>A0ABT2MPX9</accession>
<evidence type="ECO:0000256" key="5">
    <source>
        <dbReference type="ARBA" id="ARBA00023136"/>
    </source>
</evidence>
<gene>
    <name evidence="7" type="ORF">NG799_04010</name>
</gene>
<keyword evidence="8" id="KW-1185">Reference proteome</keyword>
<dbReference type="Pfam" id="PF01594">
    <property type="entry name" value="AI-2E_transport"/>
    <property type="match status" value="1"/>
</dbReference>
<evidence type="ECO:0000256" key="4">
    <source>
        <dbReference type="ARBA" id="ARBA00022989"/>
    </source>
</evidence>
<comment type="subcellular location">
    <subcellularLocation>
        <location evidence="1">Membrane</location>
        <topology evidence="1">Multi-pass membrane protein</topology>
    </subcellularLocation>
</comment>
<organism evidence="7 8">
    <name type="scientific">Laspinema palackyanum D2a</name>
    <dbReference type="NCBI Taxonomy" id="2953684"/>
    <lineage>
        <taxon>Bacteria</taxon>
        <taxon>Bacillati</taxon>
        <taxon>Cyanobacteriota</taxon>
        <taxon>Cyanophyceae</taxon>
        <taxon>Oscillatoriophycideae</taxon>
        <taxon>Oscillatoriales</taxon>
        <taxon>Laspinemataceae</taxon>
        <taxon>Laspinema</taxon>
        <taxon>Laspinema palackyanum</taxon>
    </lineage>
</organism>
<dbReference type="Proteomes" id="UP001525890">
    <property type="component" value="Unassembled WGS sequence"/>
</dbReference>
<reference evidence="7 8" key="1">
    <citation type="journal article" date="2022" name="Front. Microbiol.">
        <title>High genomic differentiation and limited gene flow indicate recent cryptic speciation within the genus Laspinema (cyanobacteria).</title>
        <authorList>
            <person name="Stanojkovic A."/>
            <person name="Skoupy S."/>
            <person name="Skaloud P."/>
            <person name="Dvorak P."/>
        </authorList>
    </citation>
    <scope>NUCLEOTIDE SEQUENCE [LARGE SCALE GENOMIC DNA]</scope>
    <source>
        <strain evidence="7 8">D2a</strain>
    </source>
</reference>
<feature type="transmembrane region" description="Helical" evidence="6">
    <location>
        <begin position="209"/>
        <end position="230"/>
    </location>
</feature>
<keyword evidence="3 6" id="KW-0812">Transmembrane</keyword>
<protein>
    <submittedName>
        <fullName evidence="7">AI-2E family transporter</fullName>
    </submittedName>
</protein>
<keyword evidence="4 6" id="KW-1133">Transmembrane helix</keyword>
<feature type="transmembrane region" description="Helical" evidence="6">
    <location>
        <begin position="70"/>
        <end position="95"/>
    </location>
</feature>
<name>A0ABT2MPX9_9CYAN</name>
<evidence type="ECO:0000313" key="8">
    <source>
        <dbReference type="Proteomes" id="UP001525890"/>
    </source>
</evidence>
<feature type="transmembrane region" description="Helical" evidence="6">
    <location>
        <begin position="21"/>
        <end position="50"/>
    </location>
</feature>
<proteinExistence type="inferred from homology"/>
<evidence type="ECO:0000256" key="1">
    <source>
        <dbReference type="ARBA" id="ARBA00004141"/>
    </source>
</evidence>
<comment type="caution">
    <text evidence="7">The sequence shown here is derived from an EMBL/GenBank/DDBJ whole genome shotgun (WGS) entry which is preliminary data.</text>
</comment>
<sequence length="344" mass="38351">MSKPSRRNIWSRVNNYKLLRYLLLLTLGWAIIQVLGYFQTVIVIFIFAAILAFLLNYPVKWIQRWVPHNIAVIIVFLTSLLIFGGLAITLGVAVLSQGQQLLEQSPELLQGLLDLLDYIQEVLARRNLALDLTAIEDRLREEALAGIGVGLMTVQKILVNLIDLILIAVVAFFMLLDGQQIWNLFLKLFPSHLRTDVTRSIQKNFLGFFWGRLILSVFFAVSCFVVFVILDIPYPLMLAAVGGFFDLIPGIGATLGISLISLILLPQGIWISIKVLVTCILLQQVEENLLMPRIMKDSINVNPVIMFLALLIGAKVAGLMGIFLAIPISGVLINLGEIDEMKGD</sequence>
<feature type="transmembrane region" description="Helical" evidence="6">
    <location>
        <begin position="263"/>
        <end position="283"/>
    </location>
</feature>
<comment type="similarity">
    <text evidence="2">Belongs to the autoinducer-2 exporter (AI-2E) (TC 2.A.86) family.</text>
</comment>
<evidence type="ECO:0000256" key="2">
    <source>
        <dbReference type="ARBA" id="ARBA00009773"/>
    </source>
</evidence>
<feature type="transmembrane region" description="Helical" evidence="6">
    <location>
        <begin position="304"/>
        <end position="326"/>
    </location>
</feature>
<evidence type="ECO:0000256" key="3">
    <source>
        <dbReference type="ARBA" id="ARBA00022692"/>
    </source>
</evidence>
<feature type="transmembrane region" description="Helical" evidence="6">
    <location>
        <begin position="237"/>
        <end position="257"/>
    </location>
</feature>
<dbReference type="PANTHER" id="PTHR21716">
    <property type="entry name" value="TRANSMEMBRANE PROTEIN"/>
    <property type="match status" value="1"/>
</dbReference>
<evidence type="ECO:0000313" key="7">
    <source>
        <dbReference type="EMBL" id="MCT7965497.1"/>
    </source>
</evidence>
<keyword evidence="5 6" id="KW-0472">Membrane</keyword>
<dbReference type="PANTHER" id="PTHR21716:SF66">
    <property type="entry name" value="TRANSPORT PROTEIN SLL0063-RELATED"/>
    <property type="match status" value="1"/>
</dbReference>
<dbReference type="InterPro" id="IPR002549">
    <property type="entry name" value="AI-2E-like"/>
</dbReference>
<feature type="transmembrane region" description="Helical" evidence="6">
    <location>
        <begin position="157"/>
        <end position="176"/>
    </location>
</feature>